<dbReference type="GO" id="GO:0016020">
    <property type="term" value="C:membrane"/>
    <property type="evidence" value="ECO:0007669"/>
    <property type="project" value="InterPro"/>
</dbReference>
<dbReference type="Pfam" id="PF02705">
    <property type="entry name" value="K_trans"/>
    <property type="match status" value="1"/>
</dbReference>
<protein>
    <submittedName>
        <fullName evidence="4">Low affinity potassium transport system protein kup</fullName>
    </submittedName>
</protein>
<comment type="caution">
    <text evidence="4">The sequence shown here is derived from an EMBL/GenBank/DDBJ whole genome shotgun (WGS) entry which is preliminary data.</text>
</comment>
<feature type="non-terminal residue" evidence="4">
    <location>
        <position position="1"/>
    </location>
</feature>
<keyword evidence="2" id="KW-0812">Transmembrane</keyword>
<feature type="non-terminal residue" evidence="4">
    <location>
        <position position="182"/>
    </location>
</feature>
<keyword evidence="2" id="KW-1133">Transmembrane helix</keyword>
<reference evidence="4" key="1">
    <citation type="submission" date="2013-08" db="EMBL/GenBank/DDBJ databases">
        <authorList>
            <person name="Mendez C."/>
            <person name="Richter M."/>
            <person name="Ferrer M."/>
            <person name="Sanchez J."/>
        </authorList>
    </citation>
    <scope>NUCLEOTIDE SEQUENCE</scope>
</reference>
<evidence type="ECO:0000259" key="3">
    <source>
        <dbReference type="Pfam" id="PF02705"/>
    </source>
</evidence>
<organism evidence="4">
    <name type="scientific">mine drainage metagenome</name>
    <dbReference type="NCBI Taxonomy" id="410659"/>
    <lineage>
        <taxon>unclassified sequences</taxon>
        <taxon>metagenomes</taxon>
        <taxon>ecological metagenomes</taxon>
    </lineage>
</organism>
<evidence type="ECO:0000256" key="1">
    <source>
        <dbReference type="ARBA" id="ARBA00007019"/>
    </source>
</evidence>
<dbReference type="GO" id="GO:0015079">
    <property type="term" value="F:potassium ion transmembrane transporter activity"/>
    <property type="evidence" value="ECO:0007669"/>
    <property type="project" value="InterPro"/>
</dbReference>
<dbReference type="AlphaFoldDB" id="T1APC5"/>
<feature type="transmembrane region" description="Helical" evidence="2">
    <location>
        <begin position="145"/>
        <end position="167"/>
    </location>
</feature>
<dbReference type="PANTHER" id="PTHR30540:SF79">
    <property type="entry name" value="LOW AFFINITY POTASSIUM TRANSPORT SYSTEM PROTEIN KUP"/>
    <property type="match status" value="1"/>
</dbReference>
<reference evidence="4" key="2">
    <citation type="journal article" date="2014" name="ISME J.">
        <title>Microbial stratification in low pH oxic and suboxic macroscopic growths along an acid mine drainage.</title>
        <authorList>
            <person name="Mendez-Garcia C."/>
            <person name="Mesa V."/>
            <person name="Sprenger R.R."/>
            <person name="Richter M."/>
            <person name="Diez M.S."/>
            <person name="Solano J."/>
            <person name="Bargiela R."/>
            <person name="Golyshina O.V."/>
            <person name="Manteca A."/>
            <person name="Ramos J.L."/>
            <person name="Gallego J.R."/>
            <person name="Llorente I."/>
            <person name="Martins Dos Santos V.A."/>
            <person name="Jensen O.N."/>
            <person name="Pelaez A.I."/>
            <person name="Sanchez J."/>
            <person name="Ferrer M."/>
        </authorList>
    </citation>
    <scope>NUCLEOTIDE SEQUENCE</scope>
</reference>
<keyword evidence="2" id="KW-0472">Membrane</keyword>
<name>T1APC5_9ZZZZ</name>
<feature type="domain" description="K+ potassium transporter integral membrane" evidence="3">
    <location>
        <begin position="2"/>
        <end position="182"/>
    </location>
</feature>
<proteinExistence type="inferred from homology"/>
<feature type="transmembrane region" description="Helical" evidence="2">
    <location>
        <begin position="39"/>
        <end position="57"/>
    </location>
</feature>
<sequence>FLLTLGLFGAALFYGDSVITPAISVLSAVEGVEIATPKMAEFVVPITVAIILVLFGVQKHGTARVGTFFGPIMALWFIVIGLLGVASIVRHPQVLFALSPHYAVLFFIHNHTDAFLALGAIVLVLTGAEALYADMGHFGKKPIRNAWFVLVLPALLLNYFGQGALLIRDPSAVTNPFYLMVP</sequence>
<feature type="transmembrane region" description="Helical" evidence="2">
    <location>
        <begin position="114"/>
        <end position="133"/>
    </location>
</feature>
<feature type="transmembrane region" description="Helical" evidence="2">
    <location>
        <begin position="69"/>
        <end position="89"/>
    </location>
</feature>
<evidence type="ECO:0000313" key="4">
    <source>
        <dbReference type="EMBL" id="EQD58358.1"/>
    </source>
</evidence>
<dbReference type="EMBL" id="AUZX01007713">
    <property type="protein sequence ID" value="EQD58358.1"/>
    <property type="molecule type" value="Genomic_DNA"/>
</dbReference>
<dbReference type="InterPro" id="IPR053951">
    <property type="entry name" value="K_trans_N"/>
</dbReference>
<evidence type="ECO:0000256" key="2">
    <source>
        <dbReference type="SAM" id="Phobius"/>
    </source>
</evidence>
<dbReference type="PANTHER" id="PTHR30540">
    <property type="entry name" value="OSMOTIC STRESS POTASSIUM TRANSPORTER"/>
    <property type="match status" value="1"/>
</dbReference>
<comment type="similarity">
    <text evidence="1">Belongs to the HAK/KUP transporter (TC 2.A.72) family.</text>
</comment>
<accession>T1APC5</accession>
<dbReference type="InterPro" id="IPR003855">
    <property type="entry name" value="K+_transporter"/>
</dbReference>
<gene>
    <name evidence="4" type="ORF">B1A_10816</name>
</gene>